<reference evidence="1" key="1">
    <citation type="submission" date="2021-01" db="UniProtKB">
        <authorList>
            <consortium name="EnsemblPlants"/>
        </authorList>
    </citation>
    <scope>IDENTIFICATION</scope>
</reference>
<dbReference type="AlphaFoldDB" id="A0A7N0VG13"/>
<evidence type="ECO:0000313" key="1">
    <source>
        <dbReference type="EnsemblPlants" id="Kaladp0714s0002.1.v1.1.CDS.1"/>
    </source>
</evidence>
<dbReference type="Gramene" id="Kaladp0714s0002.1.v1.1">
    <property type="protein sequence ID" value="Kaladp0714s0002.1.v1.1.CDS.1"/>
    <property type="gene ID" value="Kaladp0714s0002.v1.1"/>
</dbReference>
<accession>A0A7N0VG13</accession>
<sequence length="71" mass="8548">MSLIRLSNCQKNCSTATAFCLYETPTTYLVRHLCKHQLQQPFLELVLYPRTLFYTCCEQAQFAHRRYMIYF</sequence>
<evidence type="ECO:0000313" key="2">
    <source>
        <dbReference type="Proteomes" id="UP000594263"/>
    </source>
</evidence>
<dbReference type="Proteomes" id="UP000594263">
    <property type="component" value="Unplaced"/>
</dbReference>
<protein>
    <submittedName>
        <fullName evidence="1">Uncharacterized protein</fullName>
    </submittedName>
</protein>
<dbReference type="EnsemblPlants" id="Kaladp0714s0002.1.v1.1">
    <property type="protein sequence ID" value="Kaladp0714s0002.1.v1.1.CDS.1"/>
    <property type="gene ID" value="Kaladp0714s0002.v1.1"/>
</dbReference>
<proteinExistence type="predicted"/>
<organism evidence="1 2">
    <name type="scientific">Kalanchoe fedtschenkoi</name>
    <name type="common">Lavender scallops</name>
    <name type="synonym">South American air plant</name>
    <dbReference type="NCBI Taxonomy" id="63787"/>
    <lineage>
        <taxon>Eukaryota</taxon>
        <taxon>Viridiplantae</taxon>
        <taxon>Streptophyta</taxon>
        <taxon>Embryophyta</taxon>
        <taxon>Tracheophyta</taxon>
        <taxon>Spermatophyta</taxon>
        <taxon>Magnoliopsida</taxon>
        <taxon>eudicotyledons</taxon>
        <taxon>Gunneridae</taxon>
        <taxon>Pentapetalae</taxon>
        <taxon>Saxifragales</taxon>
        <taxon>Crassulaceae</taxon>
        <taxon>Kalanchoe</taxon>
    </lineage>
</organism>
<keyword evidence="2" id="KW-1185">Reference proteome</keyword>
<name>A0A7N0VG13_KALFE</name>